<feature type="signal peptide" evidence="5">
    <location>
        <begin position="1"/>
        <end position="21"/>
    </location>
</feature>
<evidence type="ECO:0000313" key="8">
    <source>
        <dbReference type="Proteomes" id="UP000054321"/>
    </source>
</evidence>
<dbReference type="InterPro" id="IPR001461">
    <property type="entry name" value="Aspartic_peptidase_A1"/>
</dbReference>
<dbReference type="AlphaFoldDB" id="A0A0C3HKE8"/>
<keyword evidence="8" id="KW-1185">Reference proteome</keyword>
<evidence type="ECO:0000256" key="4">
    <source>
        <dbReference type="RuleBase" id="RU000454"/>
    </source>
</evidence>
<reference evidence="8" key="2">
    <citation type="submission" date="2015-01" db="EMBL/GenBank/DDBJ databases">
        <title>Evolutionary Origins and Diversification of the Mycorrhizal Mutualists.</title>
        <authorList>
            <consortium name="DOE Joint Genome Institute"/>
            <consortium name="Mycorrhizal Genomics Consortium"/>
            <person name="Kohler A."/>
            <person name="Kuo A."/>
            <person name="Nagy L.G."/>
            <person name="Floudas D."/>
            <person name="Copeland A."/>
            <person name="Barry K.W."/>
            <person name="Cichocki N."/>
            <person name="Veneault-Fourrey C."/>
            <person name="LaButti K."/>
            <person name="Lindquist E.A."/>
            <person name="Lipzen A."/>
            <person name="Lundell T."/>
            <person name="Morin E."/>
            <person name="Murat C."/>
            <person name="Riley R."/>
            <person name="Ohm R."/>
            <person name="Sun H."/>
            <person name="Tunlid A."/>
            <person name="Henrissat B."/>
            <person name="Grigoriev I.V."/>
            <person name="Hibbett D.S."/>
            <person name="Martin F."/>
        </authorList>
    </citation>
    <scope>NUCLEOTIDE SEQUENCE [LARGE SCALE GENOMIC DNA]</scope>
    <source>
        <strain evidence="8">Zn</strain>
    </source>
</reference>
<comment type="similarity">
    <text evidence="1 4">Belongs to the peptidase A1 family.</text>
</comment>
<keyword evidence="4" id="KW-0378">Hydrolase</keyword>
<dbReference type="PROSITE" id="PS51767">
    <property type="entry name" value="PEPTIDASE_A1"/>
    <property type="match status" value="1"/>
</dbReference>
<dbReference type="GO" id="GO:0000324">
    <property type="term" value="C:fungal-type vacuole"/>
    <property type="evidence" value="ECO:0007669"/>
    <property type="project" value="TreeGrafter"/>
</dbReference>
<name>A0A0C3HKE8_OIDMZ</name>
<keyword evidence="5" id="KW-0732">Signal</keyword>
<feature type="active site" evidence="3">
    <location>
        <position position="92"/>
    </location>
</feature>
<feature type="domain" description="Peptidase A1" evidence="6">
    <location>
        <begin position="76"/>
        <end position="422"/>
    </location>
</feature>
<proteinExistence type="inferred from homology"/>
<dbReference type="PANTHER" id="PTHR47966">
    <property type="entry name" value="BETA-SITE APP-CLEAVING ENZYME, ISOFORM A-RELATED"/>
    <property type="match status" value="1"/>
</dbReference>
<feature type="chain" id="PRO_5002165151" description="Peptidase A1 domain-containing protein" evidence="5">
    <location>
        <begin position="22"/>
        <end position="426"/>
    </location>
</feature>
<accession>A0A0C3HKE8</accession>
<dbReference type="GO" id="GO:0004190">
    <property type="term" value="F:aspartic-type endopeptidase activity"/>
    <property type="evidence" value="ECO:0007669"/>
    <property type="project" value="UniProtKB-KW"/>
</dbReference>
<dbReference type="HOGENOM" id="CLU_035052_1_0_1"/>
<protein>
    <recommendedName>
        <fullName evidence="6">Peptidase A1 domain-containing protein</fullName>
    </recommendedName>
</protein>
<dbReference type="InterPro" id="IPR001969">
    <property type="entry name" value="Aspartic_peptidase_AS"/>
</dbReference>
<dbReference type="InterPro" id="IPR033121">
    <property type="entry name" value="PEPTIDASE_A1"/>
</dbReference>
<evidence type="ECO:0000259" key="6">
    <source>
        <dbReference type="PROSITE" id="PS51767"/>
    </source>
</evidence>
<dbReference type="Gene3D" id="2.40.70.10">
    <property type="entry name" value="Acid Proteases"/>
    <property type="match status" value="2"/>
</dbReference>
<organism evidence="7 8">
    <name type="scientific">Oidiodendron maius (strain Zn)</name>
    <dbReference type="NCBI Taxonomy" id="913774"/>
    <lineage>
        <taxon>Eukaryota</taxon>
        <taxon>Fungi</taxon>
        <taxon>Dikarya</taxon>
        <taxon>Ascomycota</taxon>
        <taxon>Pezizomycotina</taxon>
        <taxon>Leotiomycetes</taxon>
        <taxon>Leotiomycetes incertae sedis</taxon>
        <taxon>Myxotrichaceae</taxon>
        <taxon>Oidiodendron</taxon>
    </lineage>
</organism>
<keyword evidence="2 4" id="KW-0064">Aspartyl protease</keyword>
<dbReference type="InterPro" id="IPR034164">
    <property type="entry name" value="Pepsin-like_dom"/>
</dbReference>
<dbReference type="EMBL" id="KN832873">
    <property type="protein sequence ID" value="KIN03550.1"/>
    <property type="molecule type" value="Genomic_DNA"/>
</dbReference>
<dbReference type="PRINTS" id="PR00792">
    <property type="entry name" value="PEPSIN"/>
</dbReference>
<dbReference type="Proteomes" id="UP000054321">
    <property type="component" value="Unassembled WGS sequence"/>
</dbReference>
<dbReference type="GO" id="GO:0006508">
    <property type="term" value="P:proteolysis"/>
    <property type="evidence" value="ECO:0007669"/>
    <property type="project" value="UniProtKB-KW"/>
</dbReference>
<dbReference type="InParanoid" id="A0A0C3HKE8"/>
<dbReference type="PROSITE" id="PS00141">
    <property type="entry name" value="ASP_PROTEASE"/>
    <property type="match status" value="1"/>
</dbReference>
<gene>
    <name evidence="7" type="ORF">OIDMADRAFT_143114</name>
</gene>
<evidence type="ECO:0000256" key="5">
    <source>
        <dbReference type="SAM" id="SignalP"/>
    </source>
</evidence>
<dbReference type="InterPro" id="IPR021109">
    <property type="entry name" value="Peptidase_aspartic_dom_sf"/>
</dbReference>
<dbReference type="SUPFAM" id="SSF50630">
    <property type="entry name" value="Acid proteases"/>
    <property type="match status" value="1"/>
</dbReference>
<dbReference type="PANTHER" id="PTHR47966:SF47">
    <property type="entry name" value="ENDOPEPTIDASE, PUTATIVE (AFU_ORTHOLOGUE AFUA_3G01220)-RELATED"/>
    <property type="match status" value="1"/>
</dbReference>
<evidence type="ECO:0000256" key="1">
    <source>
        <dbReference type="ARBA" id="ARBA00007447"/>
    </source>
</evidence>
<keyword evidence="4" id="KW-0645">Protease</keyword>
<evidence type="ECO:0000256" key="2">
    <source>
        <dbReference type="ARBA" id="ARBA00022750"/>
    </source>
</evidence>
<dbReference type="OrthoDB" id="15189at2759"/>
<evidence type="ECO:0000256" key="3">
    <source>
        <dbReference type="PIRSR" id="PIRSR601461-1"/>
    </source>
</evidence>
<dbReference type="CDD" id="cd05471">
    <property type="entry name" value="pepsin_like"/>
    <property type="match status" value="1"/>
</dbReference>
<sequence>MICARFTPFFSFAWLCSIVLAIPPRRGYQPGLKPRHLKSTLRYARLTKFNSSTHQPSFSLPSHNTIVRPTNQLSQHVIEVHFNNIPRYLLLDTGSADTWMISPDFQCLNSSYAAVPQSDCAFGDPYTGPEIHQTRNETYDQVYGTGEVLFGTYGQAEVTIADLTVQNQKVVLVNRGYGLGDHVRSGVIGLAPRAVTRLFENTNASTSQPNGTVTTYSPIFESMYSYTAYGQDPIAPLFSLALERGEGGGYIAFGGLPPINFTHDFTFTPFKGINYYGSYDPGRYYPIQPQGFSLNGQAEATDYRAIVDSGTAANRLPQDIADRVNAAFNPPATYYPSLDLYVTVCNATVPSFSFSIGDEVFAMSPADMFLPLSSNGLCATSFTRGFEFASDAYPEGFYVLGDAFLNSVVAVFDVGAGGMWFAMHDY</sequence>
<evidence type="ECO:0000313" key="7">
    <source>
        <dbReference type="EMBL" id="KIN03550.1"/>
    </source>
</evidence>
<feature type="active site" evidence="3">
    <location>
        <position position="308"/>
    </location>
</feature>
<reference evidence="7 8" key="1">
    <citation type="submission" date="2014-04" db="EMBL/GenBank/DDBJ databases">
        <authorList>
            <consortium name="DOE Joint Genome Institute"/>
            <person name="Kuo A."/>
            <person name="Martino E."/>
            <person name="Perotto S."/>
            <person name="Kohler A."/>
            <person name="Nagy L.G."/>
            <person name="Floudas D."/>
            <person name="Copeland A."/>
            <person name="Barry K.W."/>
            <person name="Cichocki N."/>
            <person name="Veneault-Fourrey C."/>
            <person name="LaButti K."/>
            <person name="Lindquist E.A."/>
            <person name="Lipzen A."/>
            <person name="Lundell T."/>
            <person name="Morin E."/>
            <person name="Murat C."/>
            <person name="Sun H."/>
            <person name="Tunlid A."/>
            <person name="Henrissat B."/>
            <person name="Grigoriev I.V."/>
            <person name="Hibbett D.S."/>
            <person name="Martin F."/>
            <person name="Nordberg H.P."/>
            <person name="Cantor M.N."/>
            <person name="Hua S.X."/>
        </authorList>
    </citation>
    <scope>NUCLEOTIDE SEQUENCE [LARGE SCALE GENOMIC DNA]</scope>
    <source>
        <strain evidence="7 8">Zn</strain>
    </source>
</reference>
<dbReference type="Pfam" id="PF00026">
    <property type="entry name" value="Asp"/>
    <property type="match status" value="1"/>
</dbReference>
<dbReference type="STRING" id="913774.A0A0C3HKE8"/>